<dbReference type="PROSITE" id="PS51354">
    <property type="entry name" value="GLUTAREDOXIN_2"/>
    <property type="match status" value="1"/>
</dbReference>
<accession>A0A7R8H6Q1</accession>
<gene>
    <name evidence="4" type="ORF">LSAA_7702</name>
</gene>
<dbReference type="InterPro" id="IPR036388">
    <property type="entry name" value="WH-like_DNA-bd_sf"/>
</dbReference>
<dbReference type="PROSITE" id="PS00195">
    <property type="entry name" value="GLUTAREDOXIN_1"/>
    <property type="match status" value="1"/>
</dbReference>
<evidence type="ECO:0000256" key="1">
    <source>
        <dbReference type="ARBA" id="ARBA00002549"/>
    </source>
</evidence>
<evidence type="ECO:0000313" key="5">
    <source>
        <dbReference type="Proteomes" id="UP000675881"/>
    </source>
</evidence>
<dbReference type="PRINTS" id="PR00160">
    <property type="entry name" value="GLUTAREDOXIN"/>
</dbReference>
<dbReference type="InterPro" id="IPR036249">
    <property type="entry name" value="Thioredoxin-like_sf"/>
</dbReference>
<organism evidence="4 5">
    <name type="scientific">Lepeophtheirus salmonis</name>
    <name type="common">Salmon louse</name>
    <name type="synonym">Caligus salmonis</name>
    <dbReference type="NCBI Taxonomy" id="72036"/>
    <lineage>
        <taxon>Eukaryota</taxon>
        <taxon>Metazoa</taxon>
        <taxon>Ecdysozoa</taxon>
        <taxon>Arthropoda</taxon>
        <taxon>Crustacea</taxon>
        <taxon>Multicrustacea</taxon>
        <taxon>Hexanauplia</taxon>
        <taxon>Copepoda</taxon>
        <taxon>Siphonostomatoida</taxon>
        <taxon>Caligidae</taxon>
        <taxon>Lepeophtheirus</taxon>
    </lineage>
</organism>
<keyword evidence="5" id="KW-1185">Reference proteome</keyword>
<dbReference type="AlphaFoldDB" id="A0A7R8H6Q1"/>
<dbReference type="InterPro" id="IPR011767">
    <property type="entry name" value="GLR_AS"/>
</dbReference>
<dbReference type="Pfam" id="PF00462">
    <property type="entry name" value="Glutaredoxin"/>
    <property type="match status" value="1"/>
</dbReference>
<dbReference type="Proteomes" id="UP000675881">
    <property type="component" value="Chromosome 3"/>
</dbReference>
<dbReference type="OrthoDB" id="418495at2759"/>
<sequence length="246" mass="27758">MTQEYEGSVVIYTIEGCPHCKAAKSTLSEIEIPFKEILLNEYSSDLRKWLKDRTKKSSVPQIFFNEKYIGGNVELQELVKDENKWSELIKGIKENPTPIHGEMALYIPSPDSKIPLDIQEGLHEFSCEPDEYASLVEELKESGIMGSHKKGGLFSENVKHSVTGEQIMTWLKNAKGFSQDKGLKIGGELLSRKFMLKVNHEDDTNFEEDSHSLYRVQVGADTNFPLNGGEISTCVQRSAEIVAEER</sequence>
<dbReference type="InterPro" id="IPR014025">
    <property type="entry name" value="Glutaredoxin_subgr"/>
</dbReference>
<name>A0A7R8H6Q1_LEPSM</name>
<reference evidence="4" key="1">
    <citation type="submission" date="2021-02" db="EMBL/GenBank/DDBJ databases">
        <authorList>
            <person name="Bekaert M."/>
        </authorList>
    </citation>
    <scope>NUCLEOTIDE SEQUENCE</scope>
    <source>
        <strain evidence="4">IoA-00</strain>
    </source>
</reference>
<evidence type="ECO:0000313" key="4">
    <source>
        <dbReference type="EMBL" id="CAF2901243.1"/>
    </source>
</evidence>
<dbReference type="InterPro" id="IPR002109">
    <property type="entry name" value="Glutaredoxin"/>
</dbReference>
<dbReference type="GO" id="GO:0009055">
    <property type="term" value="F:electron transfer activity"/>
    <property type="evidence" value="ECO:0007669"/>
    <property type="project" value="TreeGrafter"/>
</dbReference>
<dbReference type="InterPro" id="IPR051548">
    <property type="entry name" value="Grx-like_ET"/>
</dbReference>
<evidence type="ECO:0000256" key="3">
    <source>
        <dbReference type="ARBA" id="ARBA00023284"/>
    </source>
</evidence>
<keyword evidence="3" id="KW-0676">Redox-active center</keyword>
<dbReference type="Gene3D" id="3.40.30.10">
    <property type="entry name" value="Glutaredoxin"/>
    <property type="match status" value="1"/>
</dbReference>
<evidence type="ECO:0000256" key="2">
    <source>
        <dbReference type="ARBA" id="ARBA00023157"/>
    </source>
</evidence>
<proteinExistence type="predicted"/>
<keyword evidence="2" id="KW-1015">Disulfide bond</keyword>
<dbReference type="GO" id="GO:0045454">
    <property type="term" value="P:cell redox homeostasis"/>
    <property type="evidence" value="ECO:0007669"/>
    <property type="project" value="TreeGrafter"/>
</dbReference>
<dbReference type="SUPFAM" id="SSF52833">
    <property type="entry name" value="Thioredoxin-like"/>
    <property type="match status" value="1"/>
</dbReference>
<comment type="function">
    <text evidence="1">Has a glutathione-disulfide oxidoreductase activity in the presence of NADPH and glutathione reductase. Reduces low molecular weight disulfides and proteins.</text>
</comment>
<dbReference type="EMBL" id="HG994582">
    <property type="protein sequence ID" value="CAF2901243.1"/>
    <property type="molecule type" value="Genomic_DNA"/>
</dbReference>
<dbReference type="PANTHER" id="PTHR34386:SF1">
    <property type="entry name" value="GLUTAREDOXIN-LIKE PROTEIN NRDH"/>
    <property type="match status" value="1"/>
</dbReference>
<protein>
    <submittedName>
        <fullName evidence="4">(salmon louse) hypothetical protein</fullName>
    </submittedName>
</protein>
<dbReference type="PANTHER" id="PTHR34386">
    <property type="entry name" value="GLUTAREDOXIN"/>
    <property type="match status" value="1"/>
</dbReference>
<dbReference type="Gene3D" id="1.10.10.10">
    <property type="entry name" value="Winged helix-like DNA-binding domain superfamily/Winged helix DNA-binding domain"/>
    <property type="match status" value="1"/>
</dbReference>